<dbReference type="InterPro" id="IPR013762">
    <property type="entry name" value="Integrase-like_cat_sf"/>
</dbReference>
<evidence type="ECO:0008006" key="4">
    <source>
        <dbReference type="Google" id="ProtNLM"/>
    </source>
</evidence>
<sequence length="112" mass="11843">MPALIAHGRHRATPYLYSDAEIRALVQAAERLRTRVYATTYPVLISLLAVAGMRFGEAVALDVNDFDPQHAGACQVVGSGAETVVSASLMRAGFVGVAERTRLGRTSAVSGI</sequence>
<protein>
    <recommendedName>
        <fullName evidence="4">Tyr recombinase domain-containing protein</fullName>
    </recommendedName>
</protein>
<proteinExistence type="predicted"/>
<accession>A0A919PVR2</accession>
<name>A0A919PVR2_9ACTN</name>
<reference evidence="2" key="1">
    <citation type="submission" date="2021-01" db="EMBL/GenBank/DDBJ databases">
        <title>Whole genome shotgun sequence of Dactylosporangium siamense NBRC 106093.</title>
        <authorList>
            <person name="Komaki H."/>
            <person name="Tamura T."/>
        </authorList>
    </citation>
    <scope>NUCLEOTIDE SEQUENCE</scope>
    <source>
        <strain evidence="2">NBRC 106093</strain>
    </source>
</reference>
<comment type="caution">
    <text evidence="2">The sequence shown here is derived from an EMBL/GenBank/DDBJ whole genome shotgun (WGS) entry which is preliminary data.</text>
</comment>
<dbReference type="GO" id="GO:0015074">
    <property type="term" value="P:DNA integration"/>
    <property type="evidence" value="ECO:0007669"/>
    <property type="project" value="InterPro"/>
</dbReference>
<keyword evidence="1" id="KW-0233">DNA recombination</keyword>
<dbReference type="GO" id="GO:0006310">
    <property type="term" value="P:DNA recombination"/>
    <property type="evidence" value="ECO:0007669"/>
    <property type="project" value="UniProtKB-KW"/>
</dbReference>
<organism evidence="2 3">
    <name type="scientific">Dactylosporangium siamense</name>
    <dbReference type="NCBI Taxonomy" id="685454"/>
    <lineage>
        <taxon>Bacteria</taxon>
        <taxon>Bacillati</taxon>
        <taxon>Actinomycetota</taxon>
        <taxon>Actinomycetes</taxon>
        <taxon>Micromonosporales</taxon>
        <taxon>Micromonosporaceae</taxon>
        <taxon>Dactylosporangium</taxon>
    </lineage>
</organism>
<dbReference type="EMBL" id="BONQ01000150">
    <property type="protein sequence ID" value="GIG51139.1"/>
    <property type="molecule type" value="Genomic_DNA"/>
</dbReference>
<keyword evidence="3" id="KW-1185">Reference proteome</keyword>
<dbReference type="Proteomes" id="UP000660611">
    <property type="component" value="Unassembled WGS sequence"/>
</dbReference>
<gene>
    <name evidence="2" type="ORF">Dsi01nite_091800</name>
</gene>
<dbReference type="GO" id="GO:0003677">
    <property type="term" value="F:DNA binding"/>
    <property type="evidence" value="ECO:0007669"/>
    <property type="project" value="InterPro"/>
</dbReference>
<evidence type="ECO:0000313" key="3">
    <source>
        <dbReference type="Proteomes" id="UP000660611"/>
    </source>
</evidence>
<evidence type="ECO:0000256" key="1">
    <source>
        <dbReference type="ARBA" id="ARBA00023172"/>
    </source>
</evidence>
<dbReference type="Gene3D" id="1.10.443.10">
    <property type="entry name" value="Intergrase catalytic core"/>
    <property type="match status" value="1"/>
</dbReference>
<evidence type="ECO:0000313" key="2">
    <source>
        <dbReference type="EMBL" id="GIG51139.1"/>
    </source>
</evidence>
<dbReference type="InterPro" id="IPR011010">
    <property type="entry name" value="DNA_brk_join_enz"/>
</dbReference>
<dbReference type="SUPFAM" id="SSF56349">
    <property type="entry name" value="DNA breaking-rejoining enzymes"/>
    <property type="match status" value="1"/>
</dbReference>
<dbReference type="AlphaFoldDB" id="A0A919PVR2"/>